<comment type="pathway">
    <text evidence="4">Nucleotide-sugar biosynthesis; ADP-L-glycero-beta-D-manno-heptose biosynthesis; ADP-L-glycero-beta-D-manno-heptose from D-glycero-beta-D-manno-heptose 7-phosphate: step 4/4.</text>
</comment>
<feature type="binding site" evidence="4">
    <location>
        <begin position="10"/>
        <end position="11"/>
    </location>
    <ligand>
        <name>NADP(+)</name>
        <dbReference type="ChEBI" id="CHEBI:58349"/>
    </ligand>
</feature>
<feature type="binding site" evidence="4">
    <location>
        <begin position="31"/>
        <end position="32"/>
    </location>
    <ligand>
        <name>NADP(+)</name>
        <dbReference type="ChEBI" id="CHEBI:58349"/>
    </ligand>
</feature>
<proteinExistence type="inferred from homology"/>
<evidence type="ECO:0000256" key="1">
    <source>
        <dbReference type="ARBA" id="ARBA00022857"/>
    </source>
</evidence>
<dbReference type="Proteomes" id="UP000544872">
    <property type="component" value="Unassembled WGS sequence"/>
</dbReference>
<evidence type="ECO:0000313" key="6">
    <source>
        <dbReference type="EMBL" id="MBB6209143.1"/>
    </source>
</evidence>
<dbReference type="PANTHER" id="PTHR43103">
    <property type="entry name" value="NUCLEOSIDE-DIPHOSPHATE-SUGAR EPIMERASE"/>
    <property type="match status" value="1"/>
</dbReference>
<dbReference type="EMBL" id="JACIIX010000001">
    <property type="protein sequence ID" value="MBB6209143.1"/>
    <property type="molecule type" value="Genomic_DNA"/>
</dbReference>
<feature type="binding site" evidence="4">
    <location>
        <position position="38"/>
    </location>
    <ligand>
        <name>NADP(+)</name>
        <dbReference type="ChEBI" id="CHEBI:58349"/>
    </ligand>
</feature>
<dbReference type="Gene3D" id="3.90.25.10">
    <property type="entry name" value="UDP-galactose 4-epimerase, domain 1"/>
    <property type="match status" value="1"/>
</dbReference>
<comment type="cofactor">
    <cofactor evidence="4">
        <name>NADP(+)</name>
        <dbReference type="ChEBI" id="CHEBI:58349"/>
    </cofactor>
    <text evidence="4">Binds 1 NADP(+) per subunit.</text>
</comment>
<comment type="similarity">
    <text evidence="4">Belongs to the NAD(P)-dependent epimerase/dehydratase family. HldD subfamily.</text>
</comment>
<dbReference type="NCBIfam" id="TIGR02197">
    <property type="entry name" value="heptose_epim"/>
    <property type="match status" value="1"/>
</dbReference>
<feature type="binding site" evidence="4">
    <location>
        <position position="193"/>
    </location>
    <ligand>
        <name>substrate</name>
    </ligand>
</feature>
<feature type="binding site" evidence="4">
    <location>
        <position position="186"/>
    </location>
    <ligand>
        <name>substrate</name>
    </ligand>
</feature>
<dbReference type="Gene3D" id="3.40.50.720">
    <property type="entry name" value="NAD(P)-binding Rossmann-like Domain"/>
    <property type="match status" value="1"/>
</dbReference>
<feature type="binding site" evidence="4">
    <location>
        <begin position="73"/>
        <end position="77"/>
    </location>
    <ligand>
        <name>NADP(+)</name>
        <dbReference type="ChEBI" id="CHEBI:58349"/>
    </ligand>
</feature>
<comment type="caution">
    <text evidence="6">The sequence shown here is derived from an EMBL/GenBank/DDBJ whole genome shotgun (WGS) entry which is preliminary data.</text>
</comment>
<evidence type="ECO:0000256" key="4">
    <source>
        <dbReference type="HAMAP-Rule" id="MF_01601"/>
    </source>
</evidence>
<organism evidence="6 7">
    <name type="scientific">Novispirillum itersonii</name>
    <name type="common">Aquaspirillum itersonii</name>
    <dbReference type="NCBI Taxonomy" id="189"/>
    <lineage>
        <taxon>Bacteria</taxon>
        <taxon>Pseudomonadati</taxon>
        <taxon>Pseudomonadota</taxon>
        <taxon>Alphaproteobacteria</taxon>
        <taxon>Rhodospirillales</taxon>
        <taxon>Novispirillaceae</taxon>
        <taxon>Novispirillum</taxon>
    </lineage>
</organism>
<feature type="domain" description="NAD-dependent epimerase/dehydratase" evidence="5">
    <location>
        <begin position="3"/>
        <end position="249"/>
    </location>
</feature>
<comment type="domain">
    <text evidence="4">Contains a large N-terminal NADP-binding domain, and a smaller C-terminal substrate-binding domain.</text>
</comment>
<dbReference type="EC" id="5.1.3.20" evidence="4"/>
<sequence length="328" mass="36914">MYVVTGGAGFIGSNILAALEARGAEDLVVVDRLRDGEKWRNIVKREIVDIVHPEHIFGFLDLHKKKLKAIIHMGAISATTERDADKIVTNNFDLSIALYRWCALHDVRFIYASSAATYGDGSVGFDDDSSVEHLARLRPLNAYGWSKHLFDRRVSRRILQGNPVPPQWAGLKFFNVYGPNEYHKGAQSSVVSQVFPHARENTHFNLFRSHNPGYADGGQLRDFIWVGDVVDVVMWLLDNPGVSGLFNVGTGKARSFLDLASAVYRAMGKEPNIRFVDTPVAIRDKYQYFTEARMDRLHAAGYQKPFTSLEDGVRQYVSGFLNTSDPYR</sequence>
<comment type="subunit">
    <text evidence="4">Homopentamer.</text>
</comment>
<feature type="binding site" evidence="4">
    <location>
        <position position="147"/>
    </location>
    <ligand>
        <name>NADP(+)</name>
        <dbReference type="ChEBI" id="CHEBI:58349"/>
    </ligand>
</feature>
<accession>A0A7W9ZDF0</accession>
<protein>
    <recommendedName>
        <fullName evidence="4">ADP-L-glycero-D-manno-heptose-6-epimerase</fullName>
        <ecNumber evidence="4">5.1.3.20</ecNumber>
    </recommendedName>
    <alternativeName>
        <fullName evidence="4">ADP-L-glycero-beta-D-manno-heptose-6-epimerase</fullName>
        <shortName evidence="4">ADP-glyceromanno-heptose 6-epimerase</shortName>
        <shortName evidence="4">ADP-hep 6-epimerase</shortName>
        <shortName evidence="4">AGME</shortName>
    </alternativeName>
</protein>
<dbReference type="CDD" id="cd05248">
    <property type="entry name" value="ADP_GME_SDR_e"/>
    <property type="match status" value="1"/>
</dbReference>
<feature type="binding site" evidence="4">
    <location>
        <position position="184"/>
    </location>
    <ligand>
        <name>NADP(+)</name>
        <dbReference type="ChEBI" id="CHEBI:58349"/>
    </ligand>
</feature>
<dbReference type="HAMAP" id="MF_01601">
    <property type="entry name" value="Heptose_epimerase"/>
    <property type="match status" value="1"/>
</dbReference>
<feature type="active site" description="Proton acceptor" evidence="4">
    <location>
        <position position="184"/>
    </location>
</feature>
<keyword evidence="7" id="KW-1185">Reference proteome</keyword>
<reference evidence="6 7" key="1">
    <citation type="submission" date="2020-08" db="EMBL/GenBank/DDBJ databases">
        <title>Genomic Encyclopedia of Type Strains, Phase IV (KMG-IV): sequencing the most valuable type-strain genomes for metagenomic binning, comparative biology and taxonomic classification.</title>
        <authorList>
            <person name="Goeker M."/>
        </authorList>
    </citation>
    <scope>NUCLEOTIDE SEQUENCE [LARGE SCALE GENOMIC DNA]</scope>
    <source>
        <strain evidence="6 7">DSM 11590</strain>
    </source>
</reference>
<feature type="binding site" evidence="4">
    <location>
        <position position="90"/>
    </location>
    <ligand>
        <name>NADP(+)</name>
        <dbReference type="ChEBI" id="CHEBI:58349"/>
    </ligand>
</feature>
<name>A0A7W9ZDF0_NOVIT</name>
<comment type="catalytic activity">
    <reaction evidence="4">
        <text>ADP-D-glycero-beta-D-manno-heptose = ADP-L-glycero-beta-D-manno-heptose</text>
        <dbReference type="Rhea" id="RHEA:17577"/>
        <dbReference type="ChEBI" id="CHEBI:59967"/>
        <dbReference type="ChEBI" id="CHEBI:61506"/>
        <dbReference type="EC" id="5.1.3.20"/>
    </reaction>
</comment>
<evidence type="ECO:0000256" key="2">
    <source>
        <dbReference type="ARBA" id="ARBA00023235"/>
    </source>
</evidence>
<evidence type="ECO:0000313" key="7">
    <source>
        <dbReference type="Proteomes" id="UP000544872"/>
    </source>
</evidence>
<comment type="caution">
    <text evidence="4">Lacks conserved residue(s) required for the propagation of feature annotation.</text>
</comment>
<gene>
    <name evidence="4" type="primary">hldD</name>
    <name evidence="6" type="ORF">FHS48_000524</name>
</gene>
<dbReference type="PANTHER" id="PTHR43103:SF3">
    <property type="entry name" value="ADP-L-GLYCERO-D-MANNO-HEPTOSE-6-EPIMERASE"/>
    <property type="match status" value="1"/>
</dbReference>
<dbReference type="InterPro" id="IPR001509">
    <property type="entry name" value="Epimerase_deHydtase"/>
</dbReference>
<feature type="binding site" evidence="4">
    <location>
        <position position="176"/>
    </location>
    <ligand>
        <name>NADP(+)</name>
        <dbReference type="ChEBI" id="CHEBI:58349"/>
    </ligand>
</feature>
<keyword evidence="3 4" id="KW-0119">Carbohydrate metabolism</keyword>
<dbReference type="GO" id="GO:0050661">
    <property type="term" value="F:NADP binding"/>
    <property type="evidence" value="ECO:0007669"/>
    <property type="project" value="InterPro"/>
</dbReference>
<feature type="binding site" evidence="4">
    <location>
        <position position="221"/>
    </location>
    <ligand>
        <name>substrate</name>
    </ligand>
</feature>
<dbReference type="UniPathway" id="UPA00356">
    <property type="reaction ID" value="UER00440"/>
</dbReference>
<dbReference type="GO" id="GO:0097171">
    <property type="term" value="P:ADP-L-glycero-beta-D-manno-heptose biosynthetic process"/>
    <property type="evidence" value="ECO:0007669"/>
    <property type="project" value="UniProtKB-UniPathway"/>
</dbReference>
<dbReference type="RefSeq" id="WP_184261068.1">
    <property type="nucleotide sequence ID" value="NZ_JACIIX010000001.1"/>
</dbReference>
<feature type="binding site" evidence="4">
    <location>
        <begin position="207"/>
        <end position="210"/>
    </location>
    <ligand>
        <name>substrate</name>
    </ligand>
</feature>
<dbReference type="Pfam" id="PF01370">
    <property type="entry name" value="Epimerase"/>
    <property type="match status" value="1"/>
</dbReference>
<dbReference type="InterPro" id="IPR036291">
    <property type="entry name" value="NAD(P)-bd_dom_sf"/>
</dbReference>
<dbReference type="GO" id="GO:0005975">
    <property type="term" value="P:carbohydrate metabolic process"/>
    <property type="evidence" value="ECO:0007669"/>
    <property type="project" value="UniProtKB-UniRule"/>
</dbReference>
<dbReference type="SUPFAM" id="SSF51735">
    <property type="entry name" value="NAD(P)-binding Rossmann-fold domains"/>
    <property type="match status" value="1"/>
</dbReference>
<feature type="active site" description="Proton acceptor" evidence="4">
    <location>
        <position position="143"/>
    </location>
</feature>
<feature type="binding site" evidence="4">
    <location>
        <position position="286"/>
    </location>
    <ligand>
        <name>substrate</name>
    </ligand>
</feature>
<keyword evidence="2 4" id="KW-0413">Isomerase</keyword>
<dbReference type="AlphaFoldDB" id="A0A7W9ZDF0"/>
<feature type="binding site" evidence="4">
    <location>
        <position position="175"/>
    </location>
    <ligand>
        <name>substrate</name>
    </ligand>
</feature>
<evidence type="ECO:0000259" key="5">
    <source>
        <dbReference type="Pfam" id="PF01370"/>
    </source>
</evidence>
<evidence type="ECO:0000256" key="3">
    <source>
        <dbReference type="ARBA" id="ARBA00023277"/>
    </source>
</evidence>
<dbReference type="GO" id="GO:0008712">
    <property type="term" value="F:ADP-glyceromanno-heptose 6-epimerase activity"/>
    <property type="evidence" value="ECO:0007669"/>
    <property type="project" value="UniProtKB-UniRule"/>
</dbReference>
<comment type="function">
    <text evidence="4">Catalyzes the interconversion between ADP-D-glycero-beta-D-manno-heptose and ADP-L-glycero-beta-D-manno-heptose via an epimerization at carbon 6 of the heptose.</text>
</comment>
<dbReference type="InterPro" id="IPR011912">
    <property type="entry name" value="Heptose_epim"/>
</dbReference>
<keyword evidence="1 4" id="KW-0521">NADP</keyword>